<dbReference type="PANTHER" id="PTHR42879:SF6">
    <property type="entry name" value="NADPH-DEPENDENT REDUCTASE BACG"/>
    <property type="match status" value="1"/>
</dbReference>
<keyword evidence="3" id="KW-1185">Reference proteome</keyword>
<comment type="similarity">
    <text evidence="1">Belongs to the short-chain dehydrogenases/reductases (SDR) family.</text>
</comment>
<dbReference type="EMBL" id="JBHUCZ010000003">
    <property type="protein sequence ID" value="MFD1567268.1"/>
    <property type="molecule type" value="Genomic_DNA"/>
</dbReference>
<gene>
    <name evidence="2" type="ORF">ACFSAU_07165</name>
</gene>
<protein>
    <submittedName>
        <fullName evidence="2">SDR family oxidoreductase</fullName>
    </submittedName>
</protein>
<dbReference type="Pfam" id="PF13561">
    <property type="entry name" value="adh_short_C2"/>
    <property type="match status" value="1"/>
</dbReference>
<dbReference type="PANTHER" id="PTHR42879">
    <property type="entry name" value="3-OXOACYL-(ACYL-CARRIER-PROTEIN) REDUCTASE"/>
    <property type="match status" value="1"/>
</dbReference>
<evidence type="ECO:0000313" key="2">
    <source>
        <dbReference type="EMBL" id="MFD1567268.1"/>
    </source>
</evidence>
<evidence type="ECO:0000313" key="3">
    <source>
        <dbReference type="Proteomes" id="UP001597139"/>
    </source>
</evidence>
<dbReference type="RefSeq" id="WP_267646246.1">
    <property type="nucleotide sequence ID" value="NZ_JANHGR010000001.1"/>
</dbReference>
<dbReference type="InterPro" id="IPR050259">
    <property type="entry name" value="SDR"/>
</dbReference>
<dbReference type="Proteomes" id="UP001597139">
    <property type="component" value="Unassembled WGS sequence"/>
</dbReference>
<comment type="caution">
    <text evidence="2">The sequence shown here is derived from an EMBL/GenBank/DDBJ whole genome shotgun (WGS) entry which is preliminary data.</text>
</comment>
<reference evidence="2 3" key="1">
    <citation type="journal article" date="2019" name="Int. J. Syst. Evol. Microbiol.">
        <title>The Global Catalogue of Microorganisms (GCM) 10K type strain sequencing project: providing services to taxonomists for standard genome sequencing and annotation.</title>
        <authorList>
            <consortium name="The Broad Institute Genomics Platform"/>
            <consortium name="The Broad Institute Genome Sequencing Center for Infectious Disease"/>
            <person name="Wu L."/>
            <person name="Ma J."/>
        </authorList>
    </citation>
    <scope>NUCLEOTIDE SEQUENCE [LARGE SCALE GENOMIC DNA]</scope>
    <source>
        <strain evidence="2 3">CGMCC 1.12859</strain>
    </source>
</reference>
<organism evidence="2 3">
    <name type="scientific">Halolamina litorea</name>
    <dbReference type="NCBI Taxonomy" id="1515593"/>
    <lineage>
        <taxon>Archaea</taxon>
        <taxon>Methanobacteriati</taxon>
        <taxon>Methanobacteriota</taxon>
        <taxon>Stenosarchaea group</taxon>
        <taxon>Halobacteria</taxon>
        <taxon>Halobacteriales</taxon>
        <taxon>Haloferacaceae</taxon>
    </lineage>
</organism>
<accession>A0ABD6BSX5</accession>
<dbReference type="Gene3D" id="3.40.50.720">
    <property type="entry name" value="NAD(P)-binding Rossmann-like Domain"/>
    <property type="match status" value="1"/>
</dbReference>
<dbReference type="InterPro" id="IPR036291">
    <property type="entry name" value="NAD(P)-bd_dom_sf"/>
</dbReference>
<dbReference type="InterPro" id="IPR002347">
    <property type="entry name" value="SDR_fam"/>
</dbReference>
<dbReference type="AlphaFoldDB" id="A0ABD6BSX5"/>
<sequence length="265" mass="27569">MDIGLRDARAFVLASSSGIGQAVATELAREGAQVVISSRDEERLAAAAASIREATDCATDAVEYVVCDLDDPESVESGTEAAIEALGGLDVLVTNHGGPSTAPLPELSLADFDDAYQGILRSTMGACEAALPALRDGGGAITHLVAVSVMEPDARSAVCNVFRPAIYGLSKTLAEEYGADGVRSNCVGPKGIASDRIDEKLRERAEREGITEDEALARRVADLPVDDLGSPETFGKVAAFVSSPAADYVTGSHVPVDGGWHRHAF</sequence>
<dbReference type="PRINTS" id="PR00081">
    <property type="entry name" value="GDHRDH"/>
</dbReference>
<name>A0ABD6BSX5_9EURY</name>
<proteinExistence type="inferred from homology"/>
<evidence type="ECO:0000256" key="1">
    <source>
        <dbReference type="ARBA" id="ARBA00006484"/>
    </source>
</evidence>
<dbReference type="SUPFAM" id="SSF51735">
    <property type="entry name" value="NAD(P)-binding Rossmann-fold domains"/>
    <property type="match status" value="1"/>
</dbReference>